<proteinExistence type="inferred from homology"/>
<keyword evidence="3 5" id="KW-0326">Glycosidase</keyword>
<dbReference type="PROSITE" id="PS01095">
    <property type="entry name" value="GH18_1"/>
    <property type="match status" value="1"/>
</dbReference>
<dbReference type="PANTHER" id="PTHR45708:SF40">
    <property type="entry name" value="BASIC ENDOCHITINASE"/>
    <property type="match status" value="1"/>
</dbReference>
<evidence type="ECO:0000256" key="7">
    <source>
        <dbReference type="SAM" id="SignalP"/>
    </source>
</evidence>
<comment type="caution">
    <text evidence="9">The sequence shown here is derived from an EMBL/GenBank/DDBJ whole genome shotgun (WGS) entry which is preliminary data.</text>
</comment>
<evidence type="ECO:0000313" key="10">
    <source>
        <dbReference type="Proteomes" id="UP000827721"/>
    </source>
</evidence>
<dbReference type="EMBL" id="JAFEMO010000001">
    <property type="protein sequence ID" value="KAH7578002.1"/>
    <property type="molecule type" value="Genomic_DNA"/>
</dbReference>
<accession>A0ABQ8IMQ4</accession>
<dbReference type="SUPFAM" id="SSF88723">
    <property type="entry name" value="PIN domain-like"/>
    <property type="match status" value="1"/>
</dbReference>
<dbReference type="Pfam" id="PF04900">
    <property type="entry name" value="Fcf1"/>
    <property type="match status" value="1"/>
</dbReference>
<feature type="chain" id="PRO_5047284043" description="chitinase" evidence="7">
    <location>
        <begin position="22"/>
        <end position="444"/>
    </location>
</feature>
<dbReference type="EC" id="3.2.1.14" evidence="1"/>
<dbReference type="InterPro" id="IPR037503">
    <property type="entry name" value="Fcf1_PIN"/>
</dbReference>
<evidence type="ECO:0000256" key="4">
    <source>
        <dbReference type="ARBA" id="ARBA00024026"/>
    </source>
</evidence>
<dbReference type="Proteomes" id="UP000827721">
    <property type="component" value="Unassembled WGS sequence"/>
</dbReference>
<dbReference type="Gene3D" id="3.40.50.1010">
    <property type="entry name" value="5'-nuclease"/>
    <property type="match status" value="1"/>
</dbReference>
<dbReference type="PANTHER" id="PTHR45708">
    <property type="entry name" value="ENDOCHITINASE"/>
    <property type="match status" value="1"/>
</dbReference>
<keyword evidence="2 5" id="KW-0378">Hydrolase</keyword>
<feature type="signal peptide" evidence="7">
    <location>
        <begin position="1"/>
        <end position="21"/>
    </location>
</feature>
<dbReference type="CDD" id="cd09864">
    <property type="entry name" value="PIN_Fcf1-like"/>
    <property type="match status" value="1"/>
</dbReference>
<dbReference type="SMART" id="SM00670">
    <property type="entry name" value="PINc"/>
    <property type="match status" value="1"/>
</dbReference>
<dbReference type="CDD" id="cd02877">
    <property type="entry name" value="GH18_hevamine_XipI_class_III"/>
    <property type="match status" value="1"/>
</dbReference>
<sequence>MGAKICLEHAIIFLLVLLALAFESKAGSIVIYWGQDGREGTLTDTCASGNYKIVNIAFLSTFGGGRKPQINLAGHCDPASNGCKIVSQGIRYCQSQGIKVLLSLGGGTRTYSLSSVAEARNLADYLWNNFLGGSSNARPLGDAVLDGIDFDIEGGGGPSYYAELARGLSEYSKRGRKVYLAAAPQCPFPDASLNSALSTGLFDYVWIQFYNNPQCEYKTSSPNGFKNSWQKWTTSVSASQFFIGLPASTAAAGSGYVAPNVLNSQVLPFAKGSSKYGGVMLWNKYNDDKNRPNVSSALFFTHNTALGPPYRVLVDTNFINFSIQNKLDLEKGMMDCLYAKCTPCITDCVMAELEKLGQKYRVALRIAKDPRFERLPCTHKGTYADDCLVDRVTQHKCFIVATCDRDLKRRIRKIPGVPIMYITQHKYSIERMPEATIGGGKLKL</sequence>
<evidence type="ECO:0000256" key="3">
    <source>
        <dbReference type="ARBA" id="ARBA00023295"/>
    </source>
</evidence>
<dbReference type="PROSITE" id="PS51910">
    <property type="entry name" value="GH18_2"/>
    <property type="match status" value="1"/>
</dbReference>
<dbReference type="InterPro" id="IPR002716">
    <property type="entry name" value="PIN_dom"/>
</dbReference>
<comment type="similarity">
    <text evidence="4">Belongs to the UTP23/FCF1 family. FCF1 subfamily.</text>
</comment>
<keyword evidence="10" id="KW-1185">Reference proteome</keyword>
<evidence type="ECO:0000256" key="1">
    <source>
        <dbReference type="ARBA" id="ARBA00012729"/>
    </source>
</evidence>
<dbReference type="InterPro" id="IPR050542">
    <property type="entry name" value="Glycosyl_Hydrlase18_Chitinase"/>
</dbReference>
<dbReference type="InterPro" id="IPR029060">
    <property type="entry name" value="PIN-like_dom_sf"/>
</dbReference>
<dbReference type="InterPro" id="IPR045321">
    <property type="entry name" value="Cts1-like"/>
</dbReference>
<dbReference type="InterPro" id="IPR017853">
    <property type="entry name" value="GH"/>
</dbReference>
<evidence type="ECO:0000256" key="6">
    <source>
        <dbReference type="RuleBase" id="RU004453"/>
    </source>
</evidence>
<evidence type="ECO:0000256" key="2">
    <source>
        <dbReference type="ARBA" id="ARBA00022801"/>
    </source>
</evidence>
<reference evidence="9 10" key="1">
    <citation type="submission" date="2021-02" db="EMBL/GenBank/DDBJ databases">
        <title>Plant Genome Project.</title>
        <authorList>
            <person name="Zhang R.-G."/>
        </authorList>
    </citation>
    <scope>NUCLEOTIDE SEQUENCE [LARGE SCALE GENOMIC DNA]</scope>
    <source>
        <tissue evidence="9">Leaves</tissue>
    </source>
</reference>
<dbReference type="Gene3D" id="3.20.20.80">
    <property type="entry name" value="Glycosidases"/>
    <property type="match status" value="1"/>
</dbReference>
<evidence type="ECO:0000313" key="9">
    <source>
        <dbReference type="EMBL" id="KAH7578002.1"/>
    </source>
</evidence>
<dbReference type="Pfam" id="PF00704">
    <property type="entry name" value="Glyco_hydro_18"/>
    <property type="match status" value="1"/>
</dbReference>
<protein>
    <recommendedName>
        <fullName evidence="1">chitinase</fullName>
        <ecNumber evidence="1">3.2.1.14</ecNumber>
    </recommendedName>
</protein>
<evidence type="ECO:0000259" key="8">
    <source>
        <dbReference type="PROSITE" id="PS51910"/>
    </source>
</evidence>
<name>A0ABQ8IMQ4_9ROSI</name>
<dbReference type="SUPFAM" id="SSF51445">
    <property type="entry name" value="(Trans)glycosidases"/>
    <property type="match status" value="1"/>
</dbReference>
<dbReference type="InterPro" id="IPR006984">
    <property type="entry name" value="Fcf1/UTP23"/>
</dbReference>
<dbReference type="InterPro" id="IPR001223">
    <property type="entry name" value="Glyco_hydro18_cat"/>
</dbReference>
<organism evidence="9 10">
    <name type="scientific">Xanthoceras sorbifolium</name>
    <dbReference type="NCBI Taxonomy" id="99658"/>
    <lineage>
        <taxon>Eukaryota</taxon>
        <taxon>Viridiplantae</taxon>
        <taxon>Streptophyta</taxon>
        <taxon>Embryophyta</taxon>
        <taxon>Tracheophyta</taxon>
        <taxon>Spermatophyta</taxon>
        <taxon>Magnoliopsida</taxon>
        <taxon>eudicotyledons</taxon>
        <taxon>Gunneridae</taxon>
        <taxon>Pentapetalae</taxon>
        <taxon>rosids</taxon>
        <taxon>malvids</taxon>
        <taxon>Sapindales</taxon>
        <taxon>Sapindaceae</taxon>
        <taxon>Xanthoceroideae</taxon>
        <taxon>Xanthoceras</taxon>
    </lineage>
</organism>
<dbReference type="InterPro" id="IPR001579">
    <property type="entry name" value="Glyco_hydro_18_chit_AS"/>
</dbReference>
<gene>
    <name evidence="9" type="ORF">JRO89_XS01G0325900</name>
</gene>
<keyword evidence="7" id="KW-0732">Signal</keyword>
<feature type="domain" description="GH18" evidence="8">
    <location>
        <begin position="27"/>
        <end position="304"/>
    </location>
</feature>
<comment type="similarity">
    <text evidence="6">Belongs to the glycosyl hydrolase 18 family.</text>
</comment>
<evidence type="ECO:0000256" key="5">
    <source>
        <dbReference type="RuleBase" id="RU000489"/>
    </source>
</evidence>